<reference evidence="1 2" key="1">
    <citation type="submission" date="2024-03" db="EMBL/GenBank/DDBJ databases">
        <title>Analysis of soft rot Pectobacteriaceae population diversity in US potato growing regions between 2016 and 2022.</title>
        <authorList>
            <person name="Ma X."/>
            <person name="Zhang X."/>
            <person name="Stodghill P."/>
            <person name="Rioux R."/>
            <person name="Babler B."/>
            <person name="Shrestha S."/>
            <person name="Babler B."/>
            <person name="Rivedal H."/>
            <person name="Frost K."/>
            <person name="Hao J."/>
            <person name="Secor G."/>
            <person name="Swingle B."/>
        </authorList>
    </citation>
    <scope>NUCLEOTIDE SEQUENCE [LARGE SCALE GENOMIC DNA]</scope>
    <source>
        <strain evidence="1 2">SR64</strain>
    </source>
</reference>
<evidence type="ECO:0000313" key="1">
    <source>
        <dbReference type="EMBL" id="MEI7065249.1"/>
    </source>
</evidence>
<comment type="caution">
    <text evidence="1">The sequence shown here is derived from an EMBL/GenBank/DDBJ whole genome shotgun (WGS) entry which is preliminary data.</text>
</comment>
<name>A0ABU8JR45_DICCH</name>
<proteinExistence type="predicted"/>
<keyword evidence="2" id="KW-1185">Reference proteome</keyword>
<dbReference type="RefSeq" id="WP_221853770.1">
    <property type="nucleotide sequence ID" value="NZ_JAFCAF010000014.1"/>
</dbReference>
<sequence length="56" mass="6278">MSLFDYAMKRIGSLTHATITCPICGHHAPQLTTKIHRKQTMLCPECKSLFVCDTAK</sequence>
<organism evidence="1 2">
    <name type="scientific">Dickeya chrysanthemi</name>
    <name type="common">Pectobacterium chrysanthemi</name>
    <name type="synonym">Erwinia chrysanthemi</name>
    <dbReference type="NCBI Taxonomy" id="556"/>
    <lineage>
        <taxon>Bacteria</taxon>
        <taxon>Pseudomonadati</taxon>
        <taxon>Pseudomonadota</taxon>
        <taxon>Gammaproteobacteria</taxon>
        <taxon>Enterobacterales</taxon>
        <taxon>Pectobacteriaceae</taxon>
        <taxon>Dickeya</taxon>
    </lineage>
</organism>
<accession>A0ABU8JR45</accession>
<protein>
    <submittedName>
        <fullName evidence="1">YnfU family zinc-binding protein</fullName>
    </submittedName>
</protein>
<dbReference type="Proteomes" id="UP001359469">
    <property type="component" value="Unassembled WGS sequence"/>
</dbReference>
<dbReference type="NCBIfam" id="NF038384">
    <property type="entry name" value="zinc_YnfU_fam"/>
    <property type="match status" value="1"/>
</dbReference>
<dbReference type="EMBL" id="JBBBOO010000013">
    <property type="protein sequence ID" value="MEI7065249.1"/>
    <property type="molecule type" value="Genomic_DNA"/>
</dbReference>
<dbReference type="InterPro" id="IPR057793">
    <property type="entry name" value="YnfU-like"/>
</dbReference>
<evidence type="ECO:0000313" key="2">
    <source>
        <dbReference type="Proteomes" id="UP001359469"/>
    </source>
</evidence>
<gene>
    <name evidence="1" type="ORF">WCU84_16505</name>
</gene>